<gene>
    <name evidence="1" type="ORF">ACFPJ4_03580</name>
</gene>
<organism evidence="1 2">
    <name type="scientific">Lysinimonas soli</name>
    <dbReference type="NCBI Taxonomy" id="1074233"/>
    <lineage>
        <taxon>Bacteria</taxon>
        <taxon>Bacillati</taxon>
        <taxon>Actinomycetota</taxon>
        <taxon>Actinomycetes</taxon>
        <taxon>Micrococcales</taxon>
        <taxon>Microbacteriaceae</taxon>
        <taxon>Lysinimonas</taxon>
    </lineage>
</organism>
<keyword evidence="2" id="KW-1185">Reference proteome</keyword>
<sequence>MTFYRDDRQVLFWDRSAQRQLLRSLFLPLDEAAEWTRLERLALRADSEHRNWRNAVGRRAQEISILASPSTAKHKELLAEYTTLSEEDEQAAREGATLLDSIREIEEELSKRRLEALRAELSEDELGKEYEHAKLARLAQHFPSASESALYVWTQLLSEDECLVCGAHDVGLQSQIDVRLATSRCPICASPLDGSGGGTVNISEERLARLVNDRLSARESTRSLNSQVVVLQAELDAKRVLASELELLRAIRTTRIAAIRSKLPQDDAAYARMLAELSGMQLTLERLAVELGDHARRFENYVQKQSARIATNADEIKRRFEKYAKAFLLEQSEMTWSPRQERIGQSSYFAMFPAFELQMARNDGGSVSLRNGDEDVSESQKEFIDLAFRMALIDVASEGSGGMVLVDTPESSLDSVFADRAADALAAFVRGKGIGLVIASNVTGSSLIPRLIELLKKARVRVAVVDLFDVARATTAINRYRKQYQAAVRRLLRDA</sequence>
<dbReference type="RefSeq" id="WP_386738916.1">
    <property type="nucleotide sequence ID" value="NZ_JBHSMG010000001.1"/>
</dbReference>
<dbReference type="EMBL" id="JBHSMG010000001">
    <property type="protein sequence ID" value="MFC5501319.1"/>
    <property type="molecule type" value="Genomic_DNA"/>
</dbReference>
<dbReference type="InterPro" id="IPR027417">
    <property type="entry name" value="P-loop_NTPase"/>
</dbReference>
<name>A0ABW0NNH5_9MICO</name>
<evidence type="ECO:0000313" key="2">
    <source>
        <dbReference type="Proteomes" id="UP001596039"/>
    </source>
</evidence>
<dbReference type="Gene3D" id="3.40.50.300">
    <property type="entry name" value="P-loop containing nucleotide triphosphate hydrolases"/>
    <property type="match status" value="1"/>
</dbReference>
<proteinExistence type="predicted"/>
<reference evidence="2" key="1">
    <citation type="journal article" date="2019" name="Int. J. Syst. Evol. Microbiol.">
        <title>The Global Catalogue of Microorganisms (GCM) 10K type strain sequencing project: providing services to taxonomists for standard genome sequencing and annotation.</title>
        <authorList>
            <consortium name="The Broad Institute Genomics Platform"/>
            <consortium name="The Broad Institute Genome Sequencing Center for Infectious Disease"/>
            <person name="Wu L."/>
            <person name="Ma J."/>
        </authorList>
    </citation>
    <scope>NUCLEOTIDE SEQUENCE [LARGE SCALE GENOMIC DNA]</scope>
    <source>
        <strain evidence="2">CGMCC 4.6997</strain>
    </source>
</reference>
<dbReference type="Proteomes" id="UP001596039">
    <property type="component" value="Unassembled WGS sequence"/>
</dbReference>
<protein>
    <submittedName>
        <fullName evidence="1">Uncharacterized protein</fullName>
    </submittedName>
</protein>
<comment type="caution">
    <text evidence="1">The sequence shown here is derived from an EMBL/GenBank/DDBJ whole genome shotgun (WGS) entry which is preliminary data.</text>
</comment>
<accession>A0ABW0NNH5</accession>
<evidence type="ECO:0000313" key="1">
    <source>
        <dbReference type="EMBL" id="MFC5501319.1"/>
    </source>
</evidence>